<keyword evidence="2" id="KW-1185">Reference proteome</keyword>
<reference evidence="1" key="1">
    <citation type="submission" date="2022-10" db="EMBL/GenBank/DDBJ databases">
        <title>Description of Fervidibacillus gen. nov. in the family Fervidibacillaceae fam. nov. with two species, Fervidibacillus albus sp. nov., and Fervidibacillus halotolerans sp. nov., isolated from tidal flat sediments.</title>
        <authorList>
            <person name="Kwon K.K."/>
            <person name="Yang S.-H."/>
        </authorList>
    </citation>
    <scope>NUCLEOTIDE SEQUENCE</scope>
    <source>
        <strain evidence="1">JCM 19140</strain>
    </source>
</reference>
<dbReference type="Proteomes" id="UP001209318">
    <property type="component" value="Unassembled WGS sequence"/>
</dbReference>
<organism evidence="1 2">
    <name type="scientific">Perspicuibacillus lycopersici</name>
    <dbReference type="NCBI Taxonomy" id="1325689"/>
    <lineage>
        <taxon>Bacteria</taxon>
        <taxon>Bacillati</taxon>
        <taxon>Bacillota</taxon>
        <taxon>Bacilli</taxon>
        <taxon>Bacillales</taxon>
        <taxon>Bacillaceae</taxon>
        <taxon>Perspicuibacillus</taxon>
    </lineage>
</organism>
<dbReference type="EMBL" id="JAOUSF010000003">
    <property type="protein sequence ID" value="MCU9613781.1"/>
    <property type="molecule type" value="Genomic_DNA"/>
</dbReference>
<protein>
    <submittedName>
        <fullName evidence="1">Uncharacterized protein</fullName>
    </submittedName>
</protein>
<evidence type="ECO:0000313" key="2">
    <source>
        <dbReference type="Proteomes" id="UP001209318"/>
    </source>
</evidence>
<evidence type="ECO:0000313" key="1">
    <source>
        <dbReference type="EMBL" id="MCU9613781.1"/>
    </source>
</evidence>
<name>A0AAE3LND0_9BACI</name>
<sequence>MEQHEADKLMTLRKKKKIMTNDKKFSILFVVANNLIYGEVPKWL</sequence>
<dbReference type="AlphaFoldDB" id="A0AAE3LND0"/>
<accession>A0AAE3LND0</accession>
<gene>
    <name evidence="1" type="ORF">OEV98_09430</name>
</gene>
<comment type="caution">
    <text evidence="1">The sequence shown here is derived from an EMBL/GenBank/DDBJ whole genome shotgun (WGS) entry which is preliminary data.</text>
</comment>
<dbReference type="RefSeq" id="WP_263073023.1">
    <property type="nucleotide sequence ID" value="NZ_JAOUSF010000003.1"/>
</dbReference>
<proteinExistence type="predicted"/>